<dbReference type="RefSeq" id="XP_025369059.1">
    <property type="nucleotide sequence ID" value="XM_025514137.1"/>
</dbReference>
<protein>
    <submittedName>
        <fullName evidence="2">Uncharacterized protein</fullName>
    </submittedName>
</protein>
<keyword evidence="3" id="KW-1185">Reference proteome</keyword>
<evidence type="ECO:0000256" key="1">
    <source>
        <dbReference type="SAM" id="MobiDB-lite"/>
    </source>
</evidence>
<organism evidence="2 3">
    <name type="scientific">Ceraceosorus guamensis</name>
    <dbReference type="NCBI Taxonomy" id="1522189"/>
    <lineage>
        <taxon>Eukaryota</taxon>
        <taxon>Fungi</taxon>
        <taxon>Dikarya</taxon>
        <taxon>Basidiomycota</taxon>
        <taxon>Ustilaginomycotina</taxon>
        <taxon>Exobasidiomycetes</taxon>
        <taxon>Ceraceosorales</taxon>
        <taxon>Ceraceosoraceae</taxon>
        <taxon>Ceraceosorus</taxon>
    </lineage>
</organism>
<name>A0A316VWS5_9BASI</name>
<reference evidence="2 3" key="1">
    <citation type="journal article" date="2018" name="Mol. Biol. Evol.">
        <title>Broad Genomic Sampling Reveals a Smut Pathogenic Ancestry of the Fungal Clade Ustilaginomycotina.</title>
        <authorList>
            <person name="Kijpornyongpan T."/>
            <person name="Mondo S.J."/>
            <person name="Barry K."/>
            <person name="Sandor L."/>
            <person name="Lee J."/>
            <person name="Lipzen A."/>
            <person name="Pangilinan J."/>
            <person name="LaButti K."/>
            <person name="Hainaut M."/>
            <person name="Henrissat B."/>
            <person name="Grigoriev I.V."/>
            <person name="Spatafora J.W."/>
            <person name="Aime M.C."/>
        </authorList>
    </citation>
    <scope>NUCLEOTIDE SEQUENCE [LARGE SCALE GENOMIC DNA]</scope>
    <source>
        <strain evidence="2 3">MCA 4658</strain>
    </source>
</reference>
<accession>A0A316VWS5</accession>
<gene>
    <name evidence="2" type="ORF">IE81DRAFT_324073</name>
</gene>
<evidence type="ECO:0000313" key="3">
    <source>
        <dbReference type="Proteomes" id="UP000245783"/>
    </source>
</evidence>
<feature type="compositionally biased region" description="Polar residues" evidence="1">
    <location>
        <begin position="82"/>
        <end position="105"/>
    </location>
</feature>
<dbReference type="AlphaFoldDB" id="A0A316VWS5"/>
<dbReference type="Proteomes" id="UP000245783">
    <property type="component" value="Unassembled WGS sequence"/>
</dbReference>
<sequence length="138" mass="14408">MRLGSGIATAGGTREAYIAHAALPRESRLRRLPGSVEACKSRQADKSGPSSPLSCLFAAPTDRRGHARPVVHDAHPTERASFPTTSLGTSSRGPFCSTPPSSGPATPQEALKLAPLTLATHMEATHFGHFESGPSIAK</sequence>
<dbReference type="InParanoid" id="A0A316VWS5"/>
<proteinExistence type="predicted"/>
<feature type="region of interest" description="Disordered" evidence="1">
    <location>
        <begin position="37"/>
        <end position="107"/>
    </location>
</feature>
<evidence type="ECO:0000313" key="2">
    <source>
        <dbReference type="EMBL" id="PWN41899.1"/>
    </source>
</evidence>
<dbReference type="EMBL" id="KZ819386">
    <property type="protein sequence ID" value="PWN41899.1"/>
    <property type="molecule type" value="Genomic_DNA"/>
</dbReference>
<dbReference type="GeneID" id="37036007"/>